<evidence type="ECO:0000256" key="5">
    <source>
        <dbReference type="ARBA" id="ARBA00023004"/>
    </source>
</evidence>
<evidence type="ECO:0000313" key="10">
    <source>
        <dbReference type="Proteomes" id="UP000249364"/>
    </source>
</evidence>
<dbReference type="GO" id="GO:0005506">
    <property type="term" value="F:iron ion binding"/>
    <property type="evidence" value="ECO:0007669"/>
    <property type="project" value="InterPro"/>
</dbReference>
<feature type="binding site" description="axial binding residue" evidence="6">
    <location>
        <position position="144"/>
    </location>
    <ligand>
        <name>heme c</name>
        <dbReference type="ChEBI" id="CHEBI:61717"/>
    </ligand>
    <ligandPart>
        <name>Fe</name>
        <dbReference type="ChEBI" id="CHEBI:18248"/>
    </ligandPart>
</feature>
<feature type="binding site" description="covalent" evidence="7">
    <location>
        <position position="140"/>
    </location>
    <ligand>
        <name>heme c</name>
        <dbReference type="ChEBI" id="CHEBI:61717"/>
    </ligand>
</feature>
<feature type="chain" id="PRO_5016138640" evidence="8">
    <location>
        <begin position="23"/>
        <end position="152"/>
    </location>
</feature>
<dbReference type="EMBL" id="QKZQ01000003">
    <property type="protein sequence ID" value="PZX46656.1"/>
    <property type="molecule type" value="Genomic_DNA"/>
</dbReference>
<dbReference type="PROSITE" id="PS51009">
    <property type="entry name" value="CYTCII"/>
    <property type="match status" value="1"/>
</dbReference>
<sequence>MTFKSLLGGAALSFALALPVLAEENPAIEQRQGQFKLYVHNFGVMGGMAQGRMEYDADMAQTAADNLFHLTRHDQSRLWPEGTDSMSVDGTRASPAIWDDLDDFVTKFAALQDAAEGLQAVAGDGLDAMRAGFGPVGQACQACHESYRDEAS</sequence>
<keyword evidence="5 6" id="KW-0408">Iron</keyword>
<dbReference type="Pfam" id="PF01322">
    <property type="entry name" value="Cytochrom_C_2"/>
    <property type="match status" value="1"/>
</dbReference>
<dbReference type="RefSeq" id="WP_071470768.1">
    <property type="nucleotide sequence ID" value="NZ_MEHT01000045.1"/>
</dbReference>
<evidence type="ECO:0000313" key="9">
    <source>
        <dbReference type="EMBL" id="PZX46656.1"/>
    </source>
</evidence>
<organism evidence="9 10">
    <name type="scientific">Roseinatronobacter thiooxidans</name>
    <dbReference type="NCBI Taxonomy" id="121821"/>
    <lineage>
        <taxon>Bacteria</taxon>
        <taxon>Pseudomonadati</taxon>
        <taxon>Pseudomonadota</taxon>
        <taxon>Alphaproteobacteria</taxon>
        <taxon>Rhodobacterales</taxon>
        <taxon>Paracoccaceae</taxon>
        <taxon>Roseinatronobacter</taxon>
    </lineage>
</organism>
<keyword evidence="1" id="KW-0813">Transport</keyword>
<comment type="PTM">
    <text evidence="7">Binds 1 heme group per subunit.</text>
</comment>
<feature type="binding site" description="covalent" evidence="7">
    <location>
        <position position="143"/>
    </location>
    <ligand>
        <name>heme c</name>
        <dbReference type="ChEBI" id="CHEBI:61717"/>
    </ligand>
</feature>
<proteinExistence type="predicted"/>
<dbReference type="GO" id="GO:0009055">
    <property type="term" value="F:electron transfer activity"/>
    <property type="evidence" value="ECO:0007669"/>
    <property type="project" value="InterPro"/>
</dbReference>
<keyword evidence="10" id="KW-1185">Reference proteome</keyword>
<keyword evidence="3 6" id="KW-0479">Metal-binding</keyword>
<dbReference type="AlphaFoldDB" id="A0A2W7QH69"/>
<dbReference type="Gene3D" id="1.20.120.10">
    <property type="entry name" value="Cytochrome c/b562"/>
    <property type="match status" value="1"/>
</dbReference>
<dbReference type="InterPro" id="IPR010980">
    <property type="entry name" value="Cyt_c/b562"/>
</dbReference>
<evidence type="ECO:0000256" key="4">
    <source>
        <dbReference type="ARBA" id="ARBA00022982"/>
    </source>
</evidence>
<gene>
    <name evidence="9" type="ORF">LY56_00860</name>
</gene>
<evidence type="ECO:0000256" key="8">
    <source>
        <dbReference type="SAM" id="SignalP"/>
    </source>
</evidence>
<dbReference type="PIRSF" id="PIRSF000027">
    <property type="entry name" value="Cytc_c_prime"/>
    <property type="match status" value="1"/>
</dbReference>
<dbReference type="STRING" id="121821.GCA_001870675_02990"/>
<accession>A0A2W7QH69</accession>
<dbReference type="OrthoDB" id="7596534at2"/>
<evidence type="ECO:0000256" key="7">
    <source>
        <dbReference type="PIRSR" id="PIRSR000027-2"/>
    </source>
</evidence>
<dbReference type="GO" id="GO:0020037">
    <property type="term" value="F:heme binding"/>
    <property type="evidence" value="ECO:0007669"/>
    <property type="project" value="InterPro"/>
</dbReference>
<dbReference type="GO" id="GO:0022900">
    <property type="term" value="P:electron transport chain"/>
    <property type="evidence" value="ECO:0007669"/>
    <property type="project" value="InterPro"/>
</dbReference>
<name>A0A2W7QH69_9RHOB</name>
<protein>
    <submittedName>
        <fullName evidence="9">Cytochrome c556</fullName>
    </submittedName>
</protein>
<evidence type="ECO:0000256" key="6">
    <source>
        <dbReference type="PIRSR" id="PIRSR000027-1"/>
    </source>
</evidence>
<evidence type="ECO:0000256" key="1">
    <source>
        <dbReference type="ARBA" id="ARBA00022448"/>
    </source>
</evidence>
<keyword evidence="8" id="KW-0732">Signal</keyword>
<dbReference type="InterPro" id="IPR012127">
    <property type="entry name" value="Cyt_c_prime"/>
</dbReference>
<comment type="caution">
    <text evidence="9">The sequence shown here is derived from an EMBL/GenBank/DDBJ whole genome shotgun (WGS) entry which is preliminary data.</text>
</comment>
<dbReference type="InterPro" id="IPR002321">
    <property type="entry name" value="Cyt_c_II"/>
</dbReference>
<keyword evidence="4" id="KW-0249">Electron transport</keyword>
<keyword evidence="2 7" id="KW-0349">Heme</keyword>
<dbReference type="GO" id="GO:0042597">
    <property type="term" value="C:periplasmic space"/>
    <property type="evidence" value="ECO:0007669"/>
    <property type="project" value="InterPro"/>
</dbReference>
<dbReference type="Proteomes" id="UP000249364">
    <property type="component" value="Unassembled WGS sequence"/>
</dbReference>
<reference evidence="9 10" key="1">
    <citation type="submission" date="2018-06" db="EMBL/GenBank/DDBJ databases">
        <title>Genomic Encyclopedia of Archaeal and Bacterial Type Strains, Phase II (KMG-II): from individual species to whole genera.</title>
        <authorList>
            <person name="Goeker M."/>
        </authorList>
    </citation>
    <scope>NUCLEOTIDE SEQUENCE [LARGE SCALE GENOMIC DNA]</scope>
    <source>
        <strain evidence="9 10">DSM 13087</strain>
    </source>
</reference>
<evidence type="ECO:0000256" key="2">
    <source>
        <dbReference type="ARBA" id="ARBA00022617"/>
    </source>
</evidence>
<evidence type="ECO:0000256" key="3">
    <source>
        <dbReference type="ARBA" id="ARBA00022723"/>
    </source>
</evidence>
<feature type="signal peptide" evidence="8">
    <location>
        <begin position="1"/>
        <end position="22"/>
    </location>
</feature>
<dbReference type="SUPFAM" id="SSF47175">
    <property type="entry name" value="Cytochromes"/>
    <property type="match status" value="1"/>
</dbReference>